<reference evidence="1 2" key="1">
    <citation type="submission" date="2020-10" db="EMBL/GenBank/DDBJ databases">
        <title>Phylogeny of dyella-like bacteria.</title>
        <authorList>
            <person name="Fu J."/>
        </authorList>
    </citation>
    <scope>NUCLEOTIDE SEQUENCE [LARGE SCALE GENOMIC DNA]</scope>
    <source>
        <strain evidence="1 2">BB4</strain>
    </source>
</reference>
<dbReference type="EMBL" id="JADIKD010000012">
    <property type="protein sequence ID" value="MFK2919473.1"/>
    <property type="molecule type" value="Genomic_DNA"/>
</dbReference>
<name>A0ABW8KCN7_9GAMM</name>
<accession>A0ABW8KCN7</accession>
<gene>
    <name evidence="1" type="ORF">ISS97_19580</name>
</gene>
<evidence type="ECO:0000313" key="2">
    <source>
        <dbReference type="Proteomes" id="UP001620408"/>
    </source>
</evidence>
<proteinExistence type="predicted"/>
<protein>
    <recommendedName>
        <fullName evidence="3">PilZ domain-containing protein</fullName>
    </recommendedName>
</protein>
<organism evidence="1 2">
    <name type="scientific">Dyella koreensis</name>
    <dbReference type="NCBI Taxonomy" id="311235"/>
    <lineage>
        <taxon>Bacteria</taxon>
        <taxon>Pseudomonadati</taxon>
        <taxon>Pseudomonadota</taxon>
        <taxon>Gammaproteobacteria</taxon>
        <taxon>Lysobacterales</taxon>
        <taxon>Rhodanobacteraceae</taxon>
        <taxon>Dyella</taxon>
    </lineage>
</organism>
<keyword evidence="2" id="KW-1185">Reference proteome</keyword>
<comment type="caution">
    <text evidence="1">The sequence shown here is derived from an EMBL/GenBank/DDBJ whole genome shotgun (WGS) entry which is preliminary data.</text>
</comment>
<sequence>MKVRDVDGRHTMQATVTATDPATGIVDVSTGGMALRVHFPPPAMASLKAGDQITLYLGFTKP</sequence>
<evidence type="ECO:0000313" key="1">
    <source>
        <dbReference type="EMBL" id="MFK2919473.1"/>
    </source>
</evidence>
<dbReference type="Proteomes" id="UP001620408">
    <property type="component" value="Unassembled WGS sequence"/>
</dbReference>
<evidence type="ECO:0008006" key="3">
    <source>
        <dbReference type="Google" id="ProtNLM"/>
    </source>
</evidence>